<evidence type="ECO:0000259" key="3">
    <source>
        <dbReference type="SMART" id="SM00998"/>
    </source>
</evidence>
<evidence type="ECO:0000313" key="5">
    <source>
        <dbReference type="Proteomes" id="UP000045782"/>
    </source>
</evidence>
<dbReference type="InterPro" id="IPR022761">
    <property type="entry name" value="Fumarate_lyase_N"/>
</dbReference>
<dbReference type="SMART" id="SM00998">
    <property type="entry name" value="ADSL_C"/>
    <property type="match status" value="1"/>
</dbReference>
<sequence>MSGYLDTGLLSPVSAGTAAEAELSDAAWLQAMLDAEAALAAAQADIGVLPRGAADVIARAAAGHGIDVRAVALSARETANPVVGLIKELSRVVDEIEPSATDYVHRGSTSQDILDTGAMIVAKRVLGIVATDLGYTADALAELAGAHSGTVMAARTLATQAVPTTFGLKASGWRQLILEARARVVALADALPVSLGGAAGTLAGYLEYAGQHGADPAVFVEKLNAAFADRTGLAASGLPWHALRTPIADIGSTTAFVTGALGKFAVDVLTLSRTEIAEVAEPAPPGRGVSSAMPHKRNPVLATMIRSAALQVPSLSVVLTQSLMSEDERSAGGWHAEWLVLRECLRLAGGAAQTAVELSRGLQVRADRMAENLALLGGQPSAERLAAALAPRLGKGPAKAVVTHVVDQVITRGLSLREATRARPEIIAWLSEAEIDELLDPATYTGAAGQLVEEALTHLS</sequence>
<dbReference type="EMBL" id="CSWP01000010">
    <property type="protein sequence ID" value="CPV67384.1"/>
    <property type="molecule type" value="Genomic_DNA"/>
</dbReference>
<gene>
    <name evidence="4" type="primary">pcaB</name>
    <name evidence="4" type="ORF">ERS075579_04176</name>
</gene>
<dbReference type="PRINTS" id="PR00149">
    <property type="entry name" value="FUMRATELYASE"/>
</dbReference>
<accession>A0A0U0ZRN3</accession>
<dbReference type="InterPro" id="IPR024083">
    <property type="entry name" value="Fumarase/histidase_N"/>
</dbReference>
<keyword evidence="1" id="KW-0456">Lyase</keyword>
<organism evidence="4 5">
    <name type="scientific">Mycobacteroides abscessus</name>
    <dbReference type="NCBI Taxonomy" id="36809"/>
    <lineage>
        <taxon>Bacteria</taxon>
        <taxon>Bacillati</taxon>
        <taxon>Actinomycetota</taxon>
        <taxon>Actinomycetes</taxon>
        <taxon>Mycobacteriales</taxon>
        <taxon>Mycobacteriaceae</taxon>
        <taxon>Mycobacteroides</taxon>
    </lineage>
</organism>
<dbReference type="EC" id="5.5.1.2" evidence="4"/>
<dbReference type="RefSeq" id="WP_016892717.1">
    <property type="nucleotide sequence ID" value="NZ_CSVC01000012.1"/>
</dbReference>
<dbReference type="PANTHER" id="PTHR43172">
    <property type="entry name" value="ADENYLOSUCCINATE LYASE"/>
    <property type="match status" value="1"/>
</dbReference>
<proteinExistence type="inferred from homology"/>
<reference evidence="4 5" key="1">
    <citation type="submission" date="2015-03" db="EMBL/GenBank/DDBJ databases">
        <authorList>
            <person name="Murphy D."/>
        </authorList>
    </citation>
    <scope>NUCLEOTIDE SEQUENCE [LARGE SCALE GENOMIC DNA]</scope>
    <source>
        <strain evidence="4 5">PAP088</strain>
    </source>
</reference>
<dbReference type="Gene3D" id="1.10.275.10">
    <property type="entry name" value="Fumarase/aspartase (N-terminal domain)"/>
    <property type="match status" value="1"/>
</dbReference>
<comment type="similarity">
    <text evidence="2">Belongs to the class-II fumarase/aspartase family.</text>
</comment>
<protein>
    <submittedName>
        <fullName evidence="4">Probable 3-carboxymuconate cycloisomerase (PcaB)</fullName>
        <ecNumber evidence="4">5.5.1.2</ecNumber>
    </submittedName>
</protein>
<dbReference type="GO" id="GO:0016829">
    <property type="term" value="F:lyase activity"/>
    <property type="evidence" value="ECO:0007669"/>
    <property type="project" value="UniProtKB-KW"/>
</dbReference>
<dbReference type="SUPFAM" id="SSF48557">
    <property type="entry name" value="L-aspartase-like"/>
    <property type="match status" value="1"/>
</dbReference>
<name>A0A0U0ZRN3_9MYCO</name>
<dbReference type="InterPro" id="IPR008948">
    <property type="entry name" value="L-Aspartase-like"/>
</dbReference>
<evidence type="ECO:0000256" key="1">
    <source>
        <dbReference type="ARBA" id="ARBA00023239"/>
    </source>
</evidence>
<dbReference type="Gene3D" id="1.10.40.30">
    <property type="entry name" value="Fumarase/aspartase (C-terminal domain)"/>
    <property type="match status" value="1"/>
</dbReference>
<dbReference type="InterPro" id="IPR019468">
    <property type="entry name" value="AdenyloSucc_lyase_C"/>
</dbReference>
<dbReference type="InterPro" id="IPR000362">
    <property type="entry name" value="Fumarate_lyase_fam"/>
</dbReference>
<dbReference type="AlphaFoldDB" id="A0A0U0ZRN3"/>
<dbReference type="Proteomes" id="UP000045782">
    <property type="component" value="Unassembled WGS sequence"/>
</dbReference>
<dbReference type="Pfam" id="PF10397">
    <property type="entry name" value="ADSL_C"/>
    <property type="match status" value="1"/>
</dbReference>
<keyword evidence="4" id="KW-0413">Isomerase</keyword>
<dbReference type="GO" id="GO:0047472">
    <property type="term" value="F:3-carboxy-cis,cis-muconate cycloisomerase activity"/>
    <property type="evidence" value="ECO:0007669"/>
    <property type="project" value="UniProtKB-EC"/>
</dbReference>
<evidence type="ECO:0000256" key="2">
    <source>
        <dbReference type="ARBA" id="ARBA00034772"/>
    </source>
</evidence>
<feature type="domain" description="Adenylosuccinate lyase C-terminal" evidence="3">
    <location>
        <begin position="377"/>
        <end position="456"/>
    </location>
</feature>
<dbReference type="PANTHER" id="PTHR43172:SF2">
    <property type="entry name" value="ADENYLOSUCCINATE LYASE C-TERMINAL DOMAIN-CONTAINING PROTEIN"/>
    <property type="match status" value="1"/>
</dbReference>
<evidence type="ECO:0000313" key="4">
    <source>
        <dbReference type="EMBL" id="CPV67384.1"/>
    </source>
</evidence>
<dbReference type="Gene3D" id="1.20.200.10">
    <property type="entry name" value="Fumarase/aspartase (Central domain)"/>
    <property type="match status" value="1"/>
</dbReference>
<dbReference type="Pfam" id="PF00206">
    <property type="entry name" value="Lyase_1"/>
    <property type="match status" value="1"/>
</dbReference>